<keyword evidence="4" id="KW-1185">Reference proteome</keyword>
<evidence type="ECO:0000313" key="3">
    <source>
        <dbReference type="EMBL" id="GGI20854.1"/>
    </source>
</evidence>
<organism evidence="3 4">
    <name type="scientific">Oxalicibacterium faecigallinarum</name>
    <dbReference type="NCBI Taxonomy" id="573741"/>
    <lineage>
        <taxon>Bacteria</taxon>
        <taxon>Pseudomonadati</taxon>
        <taxon>Pseudomonadota</taxon>
        <taxon>Betaproteobacteria</taxon>
        <taxon>Burkholderiales</taxon>
        <taxon>Oxalobacteraceae</taxon>
        <taxon>Oxalicibacterium</taxon>
    </lineage>
</organism>
<dbReference type="Gene3D" id="2.160.20.10">
    <property type="entry name" value="Single-stranded right-handed beta-helix, Pectin lyase-like"/>
    <property type="match status" value="1"/>
</dbReference>
<protein>
    <recommendedName>
        <fullName evidence="2">Filamentous haemagglutinin FhaB/tRNA nuclease CdiA-like TPS domain-containing protein</fullName>
    </recommendedName>
</protein>
<dbReference type="NCBIfam" id="TIGR01901">
    <property type="entry name" value="adhes_NPXG"/>
    <property type="match status" value="1"/>
</dbReference>
<feature type="domain" description="Filamentous haemagglutinin FhaB/tRNA nuclease CdiA-like TPS" evidence="2">
    <location>
        <begin position="62"/>
        <end position="175"/>
    </location>
</feature>
<dbReference type="Proteomes" id="UP000642180">
    <property type="component" value="Unassembled WGS sequence"/>
</dbReference>
<dbReference type="InterPro" id="IPR011050">
    <property type="entry name" value="Pectin_lyase_fold/virulence"/>
</dbReference>
<dbReference type="InterPro" id="IPR024973">
    <property type="entry name" value="ESPR"/>
</dbReference>
<evidence type="ECO:0000313" key="4">
    <source>
        <dbReference type="Proteomes" id="UP000642180"/>
    </source>
</evidence>
<gene>
    <name evidence="3" type="ORF">GCM10008066_26110</name>
</gene>
<reference evidence="4" key="1">
    <citation type="journal article" date="2019" name="Int. J. Syst. Evol. Microbiol.">
        <title>The Global Catalogue of Microorganisms (GCM) 10K type strain sequencing project: providing services to taxonomists for standard genome sequencing and annotation.</title>
        <authorList>
            <consortium name="The Broad Institute Genomics Platform"/>
            <consortium name="The Broad Institute Genome Sequencing Center for Infectious Disease"/>
            <person name="Wu L."/>
            <person name="Ma J."/>
        </authorList>
    </citation>
    <scope>NUCLEOTIDE SEQUENCE [LARGE SCALE GENOMIC DNA]</scope>
    <source>
        <strain evidence="4">CCM 2767</strain>
    </source>
</reference>
<dbReference type="EMBL" id="BMDI01000002">
    <property type="protein sequence ID" value="GGI20854.1"/>
    <property type="molecule type" value="Genomic_DNA"/>
</dbReference>
<comment type="caution">
    <text evidence="3">The sequence shown here is derived from an EMBL/GenBank/DDBJ whole genome shotgun (WGS) entry which is preliminary data.</text>
</comment>
<dbReference type="SMART" id="SM00912">
    <property type="entry name" value="Haemagg_act"/>
    <property type="match status" value="1"/>
</dbReference>
<dbReference type="InterPro" id="IPR008638">
    <property type="entry name" value="FhaB/CdiA-like_TPS"/>
</dbReference>
<dbReference type="InterPro" id="IPR050909">
    <property type="entry name" value="Bact_Autotransporter_VF"/>
</dbReference>
<accession>A0A8J3F4B7</accession>
<sequence length="3655" mass="360184">MNGHGSLNRIFRVVWNVVLGEWQVASEHTKGKGKTKSVRLSKSGFARLSAGSILVLCSAGALAELPTGGQITAGNGQIGTPSNGHMVINQNSNKMVIDWTSYSIGSGNSVQYIQPSADAIALNRVLGGDPSVIRGTISANGRVVLLNPNGIMFGPTSKVEVASLLASTLNMSNEDFMAGNFNLTGNSANSVVNQGSIKAADGGFVALVAAKIENVGDIRVRGGEVLMGSGSKVRLDLGGPAKIEVDEAVIDGYIRNGGLIKAEGGSVVMTVKTASELATLAINNEGIIEATSLAHGDGGTIQLLADGGTVTNSGTLNASSAEGKGGYVEVTGASVGILDGSVVDASGAIGGGTVLLGGDYQGKNAAVTNAQMTFVGEGATVRANATGNGDGGKVIVWSDDRTAFGGTIEAKGGTEGGNGGLVEVSGKQFLDFQGTVDTTAAKGKTGTLLLDPTNLTIGKVNTSGWITKQGGTFADFTSGTTPNPAHDFSFLRTDVLEAALATTDITVQSACVTATCVGTITVKDAITWSSGKGLTLDATGSIYINADITSVGAANTKGGNFTAKAATGNIELNATIDANGGVANSGAGRVGGNVNLNAASGSVILGNQAVINTSGSAAATGSTAAGGAAGSITINSTTGIALNGGDLLAKGGTSTGVAGAGGQINLTTTTGSISQGGNSQIIGGGLKLDTDSGNVTLTAGSNAVDNIAARSNSGDIAFYNTNSAGLTVTNIGGVNGVSTGIGGDIDLKARNLQVNSNITTASGNISLNANQGQSGDYTGVLVQNANITTQGGDIEISGRGGNADRGHQVGVQITNAIVSAGGSGKVEVTGTGGANVGGENHGVVIQGNGNVNSGVITSNSGLITVNAAGGSGAVGNNHALVFNQRGQIGDASGDRDVIVSTEVGADVGSVAYASDAAGGYIGTGEGNLTLQGDALSTNGIVNVRSKGDAAVLSAGTRFDQAFSLNDFSNKFVFNAAEGGLDAVSALTIGRTTNDADIKIDKAIAIDGVVSFNGGDVSLEQTIEANALNIKAKGDITQTQSFEVGSANLTSDGDITLAGTNNRAGSLAATAVGTITFNNGDNALDLNGTLKGTSVHLTAKSLNQIAGSITTDALEVISTNGSVNLAQSNNIKMVAADVTNGSFTLNNSGNAGVLTIGAVGLDQNVKTNGIRAAGSVTFNGSNEIKLEQAINAGGSVTFNNTNKVDVDAAINALAGTVSFNNIGEMDIGADVNAANISITTAKDVYLGSEEANKLSLTDDEAKHLKATSLTLTANSGSVNSSGDFLANVSSMSITASKGILGSADGKLGFNNRENGVLILNSTANGSVADTGIGTSARALKTVGASSLTLTSASDINVAARNAADNADANLNKLHITSNSAGANYAYSVSSTAGLTFGRENFSGWYQGQTPTIKGVYTIGLINPDADPLDFSFIGNAPIKVVGSMIGGADFALQTQYGITVSQLVSGTTGAISLKSTGSSGNFVGVDILAAGSVRTESGSIVLEGRGGNGRNGGDSNNDQSNQHGVEIAGAVSATTGSIAITGLGGSSGQSGGNHDGVVIGGSVSASSGSITIAGSGGSSSQNGGDHDGVAINGTVSSTGGAISITGTGGNGSGDQDGVVVAGAVTGSGGKVAINGTGGSNSSIGGATSDGVVFAGTGYVTNVTGTVALTGKSGSGTNARSIDQQGSGIIAAAGLEVISTQAGEAVLTNENNVAKLAANVTTGFYFDNGGRGNSSLTVGTVTLNGLAGITGSGNLGLYNISSLKVEDSINMGSGNVAIAADAMSIYGGNTIRAGHVWLTGKASGSTTGNNVWQVTDSLAIDVGDGSTGGLSINNLLLDQIHASDRLTLATSGNTTITSNVYLKNVNNLTLESGVGAITALDAGPEAENWLVLSNANNRGSVTLNGSVVGSTGQAIYTQGANDISVKSNGVIHVQAYNYQASDRINLESVSITSTSGGTDVFYKVLGKEDGPGLNFSAVGTGTSYVVSANSTNRSNFSFTGSSSITVDADSDLKGGAFSVSATSGDVNLNNGVDIKGGSGSIRAAGDIVFGTNATLTTSGEASVRSNGTGSLTMGSNSAITSTAGDVKVRVDDLVLASGSTLSSKNGAGTVEVSTASTGRNITVGGADAANTLSLNATELLQIQAKNLVIGRNSSSEPTSGNIRLDSVDFTQGNGPITSLSVNSWTGSVTQTGALKVDTLDVKLGSITDGAGSATLNNAGNNIGTFSATTRNGISLTNAGNLDFDGSSGGAISVTNTGTLDLNATSTGAVSVNNTGTATAVISAGSTVNVVNDGTLAVKADGIGAVTVNNTGTTTVNGLTSRGGAINVTSGSNLLTTAEIDATRNTVGANVGGGVINLTSTGGTLTIKGGVTSNGYASSGNTSQQGGVITLRGQNVELGQVTISSNGSNNSTANATGGAAGTLIVDATSGGAITLDGTTINLLGGYGGANGSRGAGSNLTFSDPVMLAALPGSSGAKTATISAGGGDVIFSGGINGDGGNGLSINSSRQVGNTTEYGSVSLGQIGVASKIGSLTVSSVNDVSMGAVNATGAVNLTPANNATLGTVNAGSLVISNAEGTTTLSGNVTTTGDININSETLNATANNMRYTTTVDGNIKLATKDALTIANTSAFNSSGSIELVATDGIRVDGSLTTAGNAIILGSATTLGSSVVIDTTDGGDVAAGGNVWFKSTLDSDNTTRNLTVNTGTGGDITFGGLVGHTKALGAIVIGSANDVQSSGITATSFTQQAGTGKTTLGGTNLFSGGAFAFTGNELAIAANGSLTAGSATITNAGLFSTGAGSNINAAGGFAQNGAGTAQLAGNITTTGTNISFANAVAVGGAVALSTGATGNGNITFGGTLNNASTAYSGSTTLTAGDGVISFGGNIGETTELGNLTINTSQDVTLPVLVKAQSLTTDAGGRTIIQNGAAITTVGSQSYGDAVSLTGNATLNSGNNLLFGSTINGEHDLTASATNTLRFGGMVGGTDALTSLVATATTIEMNGGGVNTVGNGTTTTGNQTYNGRMTLGADATLTRTNTGVGGITFNGAIDGPNALTVATDGHTIFEGAIGSTSQLASLTVANATSTLLMNGGSVTTSGAQLYNSDKVILGRDTILQSTNAGLVRFDGDIDAAICTVASLTVNTQGATEFAGAIGTYRPLWSITTDGSPGNGNTVTFENGTVITHGDQRYGEDVILGTNTKLTSYSQGDIVFGGYVRAKDDGQQSLAIDTSGDIEFNGKVGDNDQRLASLDTSLSKDGKVSLNGGEVTTVGAQTYGAPVTLGHNTVLESTDNGNIVFGGTVDGPHDLTIKTNGTTRFTQTVGGTSELASLTTTGTGTVQINGGGVKTEGKQTYNNAVTLGANTVLSSSDEGDITFNSTVDGARTLTIATAGTTTFNGAVGSKSALASLTTDEDGDVLINGGSVTTRGAQTFNDGVTVGANTVFTAGGPITFNDTLDGPHDVTVKTPGLTTFGGAIGDTAPLKNLYGGTGTGTINIHGPSIALTGSLIFEEAVHVKGATTVAVGGDALFYGDARTGKSLLDVTAGGRIQFGRPVDNIKNYLPTLFSIGSQQAGMRPNLSDVHQPVSLALLGNAGSKQMAIGDLQMVNLTSTVPGGVGSIVGAESINQAVGEIVGDESSRSTTYVVTVNGGVRQADDTMEGAR</sequence>
<dbReference type="Pfam" id="PF13018">
    <property type="entry name" value="ESPR"/>
    <property type="match status" value="1"/>
</dbReference>
<dbReference type="InterPro" id="IPR012334">
    <property type="entry name" value="Pectin_lyas_fold"/>
</dbReference>
<dbReference type="RefSeq" id="WP_188381764.1">
    <property type="nucleotide sequence ID" value="NZ_BMDI01000002.1"/>
</dbReference>
<name>A0A8J3F4B7_9BURK</name>
<evidence type="ECO:0000256" key="1">
    <source>
        <dbReference type="SAM" id="MobiDB-lite"/>
    </source>
</evidence>
<dbReference type="PANTHER" id="PTHR12338">
    <property type="entry name" value="AUTOTRANSPORTER"/>
    <property type="match status" value="1"/>
</dbReference>
<proteinExistence type="predicted"/>
<dbReference type="PANTHER" id="PTHR12338:SF5">
    <property type="entry name" value="ANTIGEN 43-RELATED"/>
    <property type="match status" value="1"/>
</dbReference>
<evidence type="ECO:0000259" key="2">
    <source>
        <dbReference type="SMART" id="SM00912"/>
    </source>
</evidence>
<feature type="compositionally biased region" description="Low complexity" evidence="1">
    <location>
        <begin position="1512"/>
        <end position="1521"/>
    </location>
</feature>
<feature type="region of interest" description="Disordered" evidence="1">
    <location>
        <begin position="1499"/>
        <end position="1521"/>
    </location>
</feature>
<dbReference type="SUPFAM" id="SSF51126">
    <property type="entry name" value="Pectin lyase-like"/>
    <property type="match status" value="1"/>
</dbReference>